<name>A0A1A3HDV5_MYCMU</name>
<comment type="caution">
    <text evidence="1">The sequence shown here is derived from an EMBL/GenBank/DDBJ whole genome shotgun (WGS) entry which is preliminary data.</text>
</comment>
<sequence length="375" mass="40062">MADQSTVTLSVSTSPAGIVDTFANISSLPIVDQRAGLERLMSEVQAMSWSEISKLSEIPLSEWLQHRGAEPVVSKIMCGLAAKVSEIPVDVAEKILNAYGILTKIRALLFGEAFCTSPAPDPWEGMVLPLARALEAKGVRILRSAKVDDVLIENERARGVVLKNGDVIRGVAVALATATPRVARILKNMPDSVRAAVEHADAVKGYDCCTYSLLDRDVTNGLANITMITDEAGANRGYVFPMHAVSPGSTEEGKFLLAAQSQHMPDEYDTLGGHEGAVTSLLDLQERLYPGLQEATVERTTQVHPYGWLNPSTHGPKLPGRCAEIPGLYFAGDGSTPTMSFGVEGAGQAGRLRALTIAEDLAAISQCEQAQAVLR</sequence>
<evidence type="ECO:0008006" key="3">
    <source>
        <dbReference type="Google" id="ProtNLM"/>
    </source>
</evidence>
<dbReference type="Gene3D" id="3.50.50.60">
    <property type="entry name" value="FAD/NAD(P)-binding domain"/>
    <property type="match status" value="1"/>
</dbReference>
<evidence type="ECO:0000313" key="1">
    <source>
        <dbReference type="EMBL" id="OBJ46452.1"/>
    </source>
</evidence>
<dbReference type="AlphaFoldDB" id="A0A1A3HDV5"/>
<dbReference type="InterPro" id="IPR036188">
    <property type="entry name" value="FAD/NAD-bd_sf"/>
</dbReference>
<dbReference type="Proteomes" id="UP000093898">
    <property type="component" value="Unassembled WGS sequence"/>
</dbReference>
<accession>A0A1A3HDV5</accession>
<gene>
    <name evidence="1" type="ORF">A5630_11600</name>
</gene>
<dbReference type="EMBL" id="LZLC01000017">
    <property type="protein sequence ID" value="OBJ46452.1"/>
    <property type="molecule type" value="Genomic_DNA"/>
</dbReference>
<proteinExistence type="predicted"/>
<dbReference type="Gene3D" id="3.90.660.50">
    <property type="match status" value="1"/>
</dbReference>
<protein>
    <recommendedName>
        <fullName evidence="3">Amine oxidase domain-containing protein</fullName>
    </recommendedName>
</protein>
<organism evidence="1 2">
    <name type="scientific">Mycolicibacterium mucogenicum</name>
    <name type="common">Mycobacterium mucogenicum</name>
    <dbReference type="NCBI Taxonomy" id="56689"/>
    <lineage>
        <taxon>Bacteria</taxon>
        <taxon>Bacillati</taxon>
        <taxon>Actinomycetota</taxon>
        <taxon>Actinomycetes</taxon>
        <taxon>Mycobacteriales</taxon>
        <taxon>Mycobacteriaceae</taxon>
        <taxon>Mycolicibacterium</taxon>
    </lineage>
</organism>
<evidence type="ECO:0000313" key="2">
    <source>
        <dbReference type="Proteomes" id="UP000093898"/>
    </source>
</evidence>
<reference evidence="1 2" key="1">
    <citation type="submission" date="2016-06" db="EMBL/GenBank/DDBJ databases">
        <authorList>
            <person name="Kjaerup R.B."/>
            <person name="Dalgaard T.S."/>
            <person name="Juul-Madsen H.R."/>
        </authorList>
    </citation>
    <scope>NUCLEOTIDE SEQUENCE [LARGE SCALE GENOMIC DNA]</scope>
    <source>
        <strain evidence="1 2">1127319.6</strain>
    </source>
</reference>
<dbReference type="SUPFAM" id="SSF51905">
    <property type="entry name" value="FAD/NAD(P)-binding domain"/>
    <property type="match status" value="1"/>
</dbReference>